<dbReference type="OrthoDB" id="332390at2759"/>
<keyword evidence="2" id="KW-1185">Reference proteome</keyword>
<evidence type="ECO:0000313" key="3">
    <source>
        <dbReference type="WBParaSite" id="GPUH_0000952901-mRNA-1"/>
    </source>
</evidence>
<dbReference type="GO" id="GO:0045740">
    <property type="term" value="P:positive regulation of DNA replication"/>
    <property type="evidence" value="ECO:0007669"/>
    <property type="project" value="TreeGrafter"/>
</dbReference>
<reference evidence="1 2" key="2">
    <citation type="submission" date="2018-11" db="EMBL/GenBank/DDBJ databases">
        <authorList>
            <consortium name="Pathogen Informatics"/>
        </authorList>
    </citation>
    <scope>NUCLEOTIDE SEQUENCE [LARGE SCALE GENOMIC DNA]</scope>
</reference>
<dbReference type="PANTHER" id="PTHR46510">
    <property type="entry name" value="BROMODOMAIN ADJACENT TO ZINC FINGER DOMAIN PROTEIN 1A"/>
    <property type="match status" value="1"/>
</dbReference>
<dbReference type="InterPro" id="IPR047171">
    <property type="entry name" value="BAZ1A"/>
</dbReference>
<dbReference type="EMBL" id="UYRT01031481">
    <property type="protein sequence ID" value="VDK73346.1"/>
    <property type="molecule type" value="Genomic_DNA"/>
</dbReference>
<gene>
    <name evidence="1" type="ORF">GPUH_LOCUS9519</name>
</gene>
<dbReference type="WBParaSite" id="GPUH_0000952901-mRNA-1">
    <property type="protein sequence ID" value="GPUH_0000952901-mRNA-1"/>
    <property type="gene ID" value="GPUH_0000952901"/>
</dbReference>
<evidence type="ECO:0000313" key="1">
    <source>
        <dbReference type="EMBL" id="VDK73346.1"/>
    </source>
</evidence>
<proteinExistence type="predicted"/>
<dbReference type="GO" id="GO:0003677">
    <property type="term" value="F:DNA binding"/>
    <property type="evidence" value="ECO:0007669"/>
    <property type="project" value="TreeGrafter"/>
</dbReference>
<dbReference type="GO" id="GO:0008623">
    <property type="term" value="C:CHRAC"/>
    <property type="evidence" value="ECO:0007669"/>
    <property type="project" value="TreeGrafter"/>
</dbReference>
<dbReference type="GO" id="GO:0031445">
    <property type="term" value="P:regulation of heterochromatin formation"/>
    <property type="evidence" value="ECO:0007669"/>
    <property type="project" value="TreeGrafter"/>
</dbReference>
<reference evidence="3" key="1">
    <citation type="submission" date="2016-06" db="UniProtKB">
        <authorList>
            <consortium name="WormBaseParasite"/>
        </authorList>
    </citation>
    <scope>IDENTIFICATION</scope>
</reference>
<name>A0A183DLC7_9BILA</name>
<protein>
    <submittedName>
        <fullName evidence="3">BTB_2 domain-containing protein</fullName>
    </submittedName>
</protein>
<dbReference type="Proteomes" id="UP000271098">
    <property type="component" value="Unassembled WGS sequence"/>
</dbReference>
<dbReference type="GO" id="GO:0006338">
    <property type="term" value="P:chromatin remodeling"/>
    <property type="evidence" value="ECO:0007669"/>
    <property type="project" value="InterPro"/>
</dbReference>
<accession>A0A183DLC7</accession>
<dbReference type="GO" id="GO:0006355">
    <property type="term" value="P:regulation of DNA-templated transcription"/>
    <property type="evidence" value="ECO:0007669"/>
    <property type="project" value="TreeGrafter"/>
</dbReference>
<sequence length="107" mass="12452">MLTLITKYTVLTFDEPRRFMKPFASRMVCNSRLLKFLGLSTRHLPIDLMTLTEVLRLSLATSGYYTGIATNRFRLYSRGGVRFHEDDGFLFVRNNPQTMKVLEQVVQ</sequence>
<evidence type="ECO:0000313" key="2">
    <source>
        <dbReference type="Proteomes" id="UP000271098"/>
    </source>
</evidence>
<dbReference type="PANTHER" id="PTHR46510:SF1">
    <property type="entry name" value="BROMODOMAIN ADJACENT TO ZINC FINGER DOMAIN PROTEIN 1A"/>
    <property type="match status" value="1"/>
</dbReference>
<dbReference type="AlphaFoldDB" id="A0A183DLC7"/>
<dbReference type="GO" id="GO:0000228">
    <property type="term" value="C:nuclear chromosome"/>
    <property type="evidence" value="ECO:0007669"/>
    <property type="project" value="TreeGrafter"/>
</dbReference>
<organism evidence="3">
    <name type="scientific">Gongylonema pulchrum</name>
    <dbReference type="NCBI Taxonomy" id="637853"/>
    <lineage>
        <taxon>Eukaryota</taxon>
        <taxon>Metazoa</taxon>
        <taxon>Ecdysozoa</taxon>
        <taxon>Nematoda</taxon>
        <taxon>Chromadorea</taxon>
        <taxon>Rhabditida</taxon>
        <taxon>Spirurina</taxon>
        <taxon>Spiruromorpha</taxon>
        <taxon>Spiruroidea</taxon>
        <taxon>Gongylonematidae</taxon>
        <taxon>Gongylonema</taxon>
    </lineage>
</organism>